<dbReference type="Pfam" id="PF13247">
    <property type="entry name" value="Fer4_11"/>
    <property type="match status" value="1"/>
</dbReference>
<dbReference type="RefSeq" id="WP_185904814.1">
    <property type="nucleotide sequence ID" value="NZ_JAASIO010000005.1"/>
</dbReference>
<accession>A0A842JI05</accession>
<organism evidence="6 7">
    <name type="scientific">Gordonibacter massiliensis</name>
    <name type="common">ex Traore et al. 2017</name>
    <dbReference type="NCBI Taxonomy" id="1841863"/>
    <lineage>
        <taxon>Bacteria</taxon>
        <taxon>Bacillati</taxon>
        <taxon>Actinomycetota</taxon>
        <taxon>Coriobacteriia</taxon>
        <taxon>Eggerthellales</taxon>
        <taxon>Eggerthellaceae</taxon>
        <taxon>Gordonibacter</taxon>
    </lineage>
</organism>
<evidence type="ECO:0000259" key="5">
    <source>
        <dbReference type="PROSITE" id="PS51379"/>
    </source>
</evidence>
<evidence type="ECO:0000313" key="7">
    <source>
        <dbReference type="Proteomes" id="UP000587396"/>
    </source>
</evidence>
<evidence type="ECO:0000256" key="3">
    <source>
        <dbReference type="ARBA" id="ARBA00023004"/>
    </source>
</evidence>
<dbReference type="SUPFAM" id="SSF54862">
    <property type="entry name" value="4Fe-4S ferredoxins"/>
    <property type="match status" value="1"/>
</dbReference>
<keyword evidence="2" id="KW-0479">Metal-binding</keyword>
<dbReference type="EMBL" id="JACMSE010000003">
    <property type="protein sequence ID" value="MBC2888899.1"/>
    <property type="molecule type" value="Genomic_DNA"/>
</dbReference>
<evidence type="ECO:0000256" key="1">
    <source>
        <dbReference type="ARBA" id="ARBA00022485"/>
    </source>
</evidence>
<reference evidence="6 7" key="1">
    <citation type="submission" date="2020-08" db="EMBL/GenBank/DDBJ databases">
        <authorList>
            <person name="Liu C."/>
            <person name="Sun Q."/>
        </authorList>
    </citation>
    <scope>NUCLEOTIDE SEQUENCE [LARGE SCALE GENOMIC DNA]</scope>
    <source>
        <strain evidence="6 7">N22</strain>
    </source>
</reference>
<feature type="domain" description="4Fe-4S ferredoxin-type" evidence="5">
    <location>
        <begin position="81"/>
        <end position="110"/>
    </location>
</feature>
<comment type="caution">
    <text evidence="6">The sequence shown here is derived from an EMBL/GenBank/DDBJ whole genome shotgun (WGS) entry which is preliminary data.</text>
</comment>
<dbReference type="PROSITE" id="PS00198">
    <property type="entry name" value="4FE4S_FER_1"/>
    <property type="match status" value="1"/>
</dbReference>
<dbReference type="InterPro" id="IPR017896">
    <property type="entry name" value="4Fe4S_Fe-S-bd"/>
</dbReference>
<dbReference type="GO" id="GO:0046872">
    <property type="term" value="F:metal ion binding"/>
    <property type="evidence" value="ECO:0007669"/>
    <property type="project" value="UniProtKB-KW"/>
</dbReference>
<proteinExistence type="predicted"/>
<gene>
    <name evidence="6" type="ORF">H7313_05990</name>
</gene>
<dbReference type="PROSITE" id="PS51379">
    <property type="entry name" value="4FE4S_FER_2"/>
    <property type="match status" value="3"/>
</dbReference>
<evidence type="ECO:0000256" key="2">
    <source>
        <dbReference type="ARBA" id="ARBA00022723"/>
    </source>
</evidence>
<name>A0A842JI05_9ACTN</name>
<keyword evidence="1" id="KW-0004">4Fe-4S</keyword>
<feature type="domain" description="4Fe-4S ferredoxin-type" evidence="5">
    <location>
        <begin position="4"/>
        <end position="34"/>
    </location>
</feature>
<evidence type="ECO:0000256" key="4">
    <source>
        <dbReference type="ARBA" id="ARBA00023014"/>
    </source>
</evidence>
<dbReference type="Proteomes" id="UP000587396">
    <property type="component" value="Unassembled WGS sequence"/>
</dbReference>
<dbReference type="GO" id="GO:0051539">
    <property type="term" value="F:4 iron, 4 sulfur cluster binding"/>
    <property type="evidence" value="ECO:0007669"/>
    <property type="project" value="UniProtKB-KW"/>
</dbReference>
<dbReference type="PANTHER" id="PTHR43177">
    <property type="entry name" value="PROTEIN NRFC"/>
    <property type="match status" value="1"/>
</dbReference>
<keyword evidence="3" id="KW-0408">Iron</keyword>
<dbReference type="PANTHER" id="PTHR43177:SF3">
    <property type="entry name" value="PROTEIN NRFC HOMOLOG"/>
    <property type="match status" value="1"/>
</dbReference>
<dbReference type="InterPro" id="IPR050954">
    <property type="entry name" value="ET_IronSulfur_Cluster-Binding"/>
</dbReference>
<dbReference type="CDD" id="cd10551">
    <property type="entry name" value="PsrB"/>
    <property type="match status" value="1"/>
</dbReference>
<dbReference type="Gene3D" id="3.30.70.20">
    <property type="match status" value="2"/>
</dbReference>
<keyword evidence="4" id="KW-0411">Iron-sulfur</keyword>
<keyword evidence="7" id="KW-1185">Reference proteome</keyword>
<evidence type="ECO:0000313" key="6">
    <source>
        <dbReference type="EMBL" id="MBC2888899.1"/>
    </source>
</evidence>
<protein>
    <submittedName>
        <fullName evidence="6">4Fe-4S dicluster domain-containing protein</fullName>
    </submittedName>
</protein>
<sequence>MTRYGMLVDTRKCVGCHACRMACQHQNNLPADVSFITFHDRESGAFPSVRTETVPTQCMQCDDAPCAAVCPTKATYVDENKTVRVDRDRCIGCRYCIAACPYGARSVDPATGIVDKCRLCVAKADPAKHPTNCVSACPAGVRIFGDLDDPSSEVSRAIAATNAQPLASDLLSHAKFYFVR</sequence>
<feature type="domain" description="4Fe-4S ferredoxin-type" evidence="5">
    <location>
        <begin position="49"/>
        <end position="80"/>
    </location>
</feature>
<dbReference type="InterPro" id="IPR017900">
    <property type="entry name" value="4Fe4S_Fe_S_CS"/>
</dbReference>
<dbReference type="AlphaFoldDB" id="A0A842JI05"/>